<sequence length="215" mass="24331">MAPVQSRVDSHERGEERAAKILEAAHEEAKKKSRYDPTVTREKICKEFRDRFNSHEPYDWQLNVAEALHLGLDCSVVAGTGAGKTMPFVMPLFAEPTKHVLIISPLNALEEDQARRFNEMGLSAVAVNGETYSSTLHKDLLSQKYRVVLTSPEMCLKDDWFRQILSDPKYSSHLAAVIVDEAHCISQWGDKFREEYSKLGTLRALVPSRVPFLVT</sequence>
<keyword evidence="2" id="KW-0378">Hydrolase</keyword>
<evidence type="ECO:0000256" key="5">
    <source>
        <dbReference type="ARBA" id="ARBA00023242"/>
    </source>
</evidence>
<name>A0A0C9TUE7_PAXIN</name>
<dbReference type="GO" id="GO:0005634">
    <property type="term" value="C:nucleus"/>
    <property type="evidence" value="ECO:0007669"/>
    <property type="project" value="TreeGrafter"/>
</dbReference>
<dbReference type="OrthoDB" id="2682618at2759"/>
<dbReference type="Gene3D" id="3.40.50.300">
    <property type="entry name" value="P-loop containing nucleotide triphosphate hydrolases"/>
    <property type="match status" value="1"/>
</dbReference>
<keyword evidence="5" id="KW-0539">Nucleus</keyword>
<dbReference type="GO" id="GO:0005737">
    <property type="term" value="C:cytoplasm"/>
    <property type="evidence" value="ECO:0007669"/>
    <property type="project" value="TreeGrafter"/>
</dbReference>
<evidence type="ECO:0000256" key="2">
    <source>
        <dbReference type="ARBA" id="ARBA00022801"/>
    </source>
</evidence>
<reference evidence="7 8" key="1">
    <citation type="submission" date="2014-06" db="EMBL/GenBank/DDBJ databases">
        <authorList>
            <consortium name="DOE Joint Genome Institute"/>
            <person name="Kuo A."/>
            <person name="Kohler A."/>
            <person name="Nagy L.G."/>
            <person name="Floudas D."/>
            <person name="Copeland A."/>
            <person name="Barry K.W."/>
            <person name="Cichocki N."/>
            <person name="Veneault-Fourrey C."/>
            <person name="LaButti K."/>
            <person name="Lindquist E.A."/>
            <person name="Lipzen A."/>
            <person name="Lundell T."/>
            <person name="Morin E."/>
            <person name="Murat C."/>
            <person name="Sun H."/>
            <person name="Tunlid A."/>
            <person name="Henrissat B."/>
            <person name="Grigoriev I.V."/>
            <person name="Hibbett D.S."/>
            <person name="Martin F."/>
            <person name="Nordberg H.P."/>
            <person name="Cantor M.N."/>
            <person name="Hua S.X."/>
        </authorList>
    </citation>
    <scope>NUCLEOTIDE SEQUENCE [LARGE SCALE GENOMIC DNA]</scope>
    <source>
        <strain evidence="7 8">ATCC 200175</strain>
    </source>
</reference>
<dbReference type="GO" id="GO:0003677">
    <property type="term" value="F:DNA binding"/>
    <property type="evidence" value="ECO:0007669"/>
    <property type="project" value="UniProtKB-KW"/>
</dbReference>
<dbReference type="InterPro" id="IPR011545">
    <property type="entry name" value="DEAD/DEAH_box_helicase_dom"/>
</dbReference>
<dbReference type="GO" id="GO:0043138">
    <property type="term" value="F:3'-5' DNA helicase activity"/>
    <property type="evidence" value="ECO:0007669"/>
    <property type="project" value="TreeGrafter"/>
</dbReference>
<dbReference type="SUPFAM" id="SSF52540">
    <property type="entry name" value="P-loop containing nucleoside triphosphate hydrolases"/>
    <property type="match status" value="1"/>
</dbReference>
<dbReference type="PROSITE" id="PS51192">
    <property type="entry name" value="HELICASE_ATP_BIND_1"/>
    <property type="match status" value="1"/>
</dbReference>
<dbReference type="GO" id="GO:0016787">
    <property type="term" value="F:hydrolase activity"/>
    <property type="evidence" value="ECO:0007669"/>
    <property type="project" value="UniProtKB-KW"/>
</dbReference>
<dbReference type="Proteomes" id="UP000053647">
    <property type="component" value="Unassembled WGS sequence"/>
</dbReference>
<dbReference type="SMART" id="SM00487">
    <property type="entry name" value="DEXDc"/>
    <property type="match status" value="1"/>
</dbReference>
<evidence type="ECO:0000256" key="4">
    <source>
        <dbReference type="ARBA" id="ARBA00023235"/>
    </source>
</evidence>
<keyword evidence="3" id="KW-0238">DNA-binding</keyword>
<dbReference type="InterPro" id="IPR002464">
    <property type="entry name" value="DNA/RNA_helicase_DEAH_CS"/>
</dbReference>
<dbReference type="AlphaFoldDB" id="A0A0C9TUE7"/>
<dbReference type="GO" id="GO:0005694">
    <property type="term" value="C:chromosome"/>
    <property type="evidence" value="ECO:0007669"/>
    <property type="project" value="TreeGrafter"/>
</dbReference>
<dbReference type="PANTHER" id="PTHR13710:SF153">
    <property type="entry name" value="RECQ-LIKE DNA HELICASE BLM"/>
    <property type="match status" value="1"/>
</dbReference>
<evidence type="ECO:0000313" key="7">
    <source>
        <dbReference type="EMBL" id="KIJ11422.1"/>
    </source>
</evidence>
<keyword evidence="4" id="KW-0413">Isomerase</keyword>
<dbReference type="GO" id="GO:0009378">
    <property type="term" value="F:four-way junction helicase activity"/>
    <property type="evidence" value="ECO:0007669"/>
    <property type="project" value="TreeGrafter"/>
</dbReference>
<dbReference type="InterPro" id="IPR027417">
    <property type="entry name" value="P-loop_NTPase"/>
</dbReference>
<evidence type="ECO:0000256" key="3">
    <source>
        <dbReference type="ARBA" id="ARBA00023125"/>
    </source>
</evidence>
<protein>
    <recommendedName>
        <fullName evidence="6">Helicase ATP-binding domain-containing protein</fullName>
    </recommendedName>
</protein>
<accession>A0A0C9TUE7</accession>
<comment type="similarity">
    <text evidence="1">Belongs to the helicase family. RecQ subfamily.</text>
</comment>
<organism evidence="7 8">
    <name type="scientific">Paxillus involutus ATCC 200175</name>
    <dbReference type="NCBI Taxonomy" id="664439"/>
    <lineage>
        <taxon>Eukaryota</taxon>
        <taxon>Fungi</taxon>
        <taxon>Dikarya</taxon>
        <taxon>Basidiomycota</taxon>
        <taxon>Agaricomycotina</taxon>
        <taxon>Agaricomycetes</taxon>
        <taxon>Agaricomycetidae</taxon>
        <taxon>Boletales</taxon>
        <taxon>Paxilineae</taxon>
        <taxon>Paxillaceae</taxon>
        <taxon>Paxillus</taxon>
    </lineage>
</organism>
<dbReference type="PROSITE" id="PS00690">
    <property type="entry name" value="DEAH_ATP_HELICASE"/>
    <property type="match status" value="1"/>
</dbReference>
<dbReference type="HOGENOM" id="CLU_001103_19_2_1"/>
<evidence type="ECO:0000256" key="1">
    <source>
        <dbReference type="ARBA" id="ARBA00005446"/>
    </source>
</evidence>
<keyword evidence="8" id="KW-1185">Reference proteome</keyword>
<dbReference type="PANTHER" id="PTHR13710">
    <property type="entry name" value="DNA HELICASE RECQ FAMILY MEMBER"/>
    <property type="match status" value="1"/>
</dbReference>
<feature type="domain" description="Helicase ATP-binding" evidence="6">
    <location>
        <begin position="65"/>
        <end position="215"/>
    </location>
</feature>
<dbReference type="EMBL" id="KN819380">
    <property type="protein sequence ID" value="KIJ11422.1"/>
    <property type="molecule type" value="Genomic_DNA"/>
</dbReference>
<evidence type="ECO:0000259" key="6">
    <source>
        <dbReference type="PROSITE" id="PS51192"/>
    </source>
</evidence>
<dbReference type="InterPro" id="IPR014001">
    <property type="entry name" value="Helicase_ATP-bd"/>
</dbReference>
<proteinExistence type="inferred from homology"/>
<reference evidence="8" key="2">
    <citation type="submission" date="2015-01" db="EMBL/GenBank/DDBJ databases">
        <title>Evolutionary Origins and Diversification of the Mycorrhizal Mutualists.</title>
        <authorList>
            <consortium name="DOE Joint Genome Institute"/>
            <consortium name="Mycorrhizal Genomics Consortium"/>
            <person name="Kohler A."/>
            <person name="Kuo A."/>
            <person name="Nagy L.G."/>
            <person name="Floudas D."/>
            <person name="Copeland A."/>
            <person name="Barry K.W."/>
            <person name="Cichocki N."/>
            <person name="Veneault-Fourrey C."/>
            <person name="LaButti K."/>
            <person name="Lindquist E.A."/>
            <person name="Lipzen A."/>
            <person name="Lundell T."/>
            <person name="Morin E."/>
            <person name="Murat C."/>
            <person name="Riley R."/>
            <person name="Ohm R."/>
            <person name="Sun H."/>
            <person name="Tunlid A."/>
            <person name="Henrissat B."/>
            <person name="Grigoriev I.V."/>
            <person name="Hibbett D.S."/>
            <person name="Martin F."/>
        </authorList>
    </citation>
    <scope>NUCLEOTIDE SEQUENCE [LARGE SCALE GENOMIC DNA]</scope>
    <source>
        <strain evidence="8">ATCC 200175</strain>
    </source>
</reference>
<dbReference type="GO" id="GO:0000724">
    <property type="term" value="P:double-strand break repair via homologous recombination"/>
    <property type="evidence" value="ECO:0007669"/>
    <property type="project" value="TreeGrafter"/>
</dbReference>
<gene>
    <name evidence="7" type="ORF">PAXINDRAFT_84542</name>
</gene>
<dbReference type="GO" id="GO:0005524">
    <property type="term" value="F:ATP binding"/>
    <property type="evidence" value="ECO:0007669"/>
    <property type="project" value="InterPro"/>
</dbReference>
<dbReference type="Pfam" id="PF00270">
    <property type="entry name" value="DEAD"/>
    <property type="match status" value="1"/>
</dbReference>
<evidence type="ECO:0000313" key="8">
    <source>
        <dbReference type="Proteomes" id="UP000053647"/>
    </source>
</evidence>